<reference evidence="1" key="2">
    <citation type="submission" date="2020-05" db="UniProtKB">
        <authorList>
            <consortium name="EnsemblMetazoa"/>
        </authorList>
    </citation>
    <scope>IDENTIFICATION</scope>
    <source>
        <strain evidence="1">MINIMUS1</strain>
    </source>
</reference>
<dbReference type="Proteomes" id="UP000075920">
    <property type="component" value="Unassembled WGS sequence"/>
</dbReference>
<dbReference type="AlphaFoldDB" id="A0A182WPM1"/>
<sequence>MKFYNEGLQRLSLVLPPRIISSDLDRSGPGLHMAKSATDHDIKFYSLVTHLKLWCFTR</sequence>
<protein>
    <submittedName>
        <fullName evidence="1">Uncharacterized protein</fullName>
    </submittedName>
</protein>
<dbReference type="VEuPathDB" id="VectorBase:AMIN014618"/>
<keyword evidence="2" id="KW-1185">Reference proteome</keyword>
<organism evidence="1 2">
    <name type="scientific">Anopheles minimus</name>
    <dbReference type="NCBI Taxonomy" id="112268"/>
    <lineage>
        <taxon>Eukaryota</taxon>
        <taxon>Metazoa</taxon>
        <taxon>Ecdysozoa</taxon>
        <taxon>Arthropoda</taxon>
        <taxon>Hexapoda</taxon>
        <taxon>Insecta</taxon>
        <taxon>Pterygota</taxon>
        <taxon>Neoptera</taxon>
        <taxon>Endopterygota</taxon>
        <taxon>Diptera</taxon>
        <taxon>Nematocera</taxon>
        <taxon>Culicoidea</taxon>
        <taxon>Culicidae</taxon>
        <taxon>Anophelinae</taxon>
        <taxon>Anopheles</taxon>
    </lineage>
</organism>
<evidence type="ECO:0000313" key="2">
    <source>
        <dbReference type="Proteomes" id="UP000075920"/>
    </source>
</evidence>
<name>A0A182WPM1_9DIPT</name>
<evidence type="ECO:0000313" key="1">
    <source>
        <dbReference type="EnsemblMetazoa" id="AMIN014618-PA"/>
    </source>
</evidence>
<dbReference type="EnsemblMetazoa" id="AMIN014618-RA">
    <property type="protein sequence ID" value="AMIN014618-PA"/>
    <property type="gene ID" value="AMIN014618"/>
</dbReference>
<proteinExistence type="predicted"/>
<accession>A0A182WPM1</accession>
<reference evidence="2" key="1">
    <citation type="submission" date="2013-03" db="EMBL/GenBank/DDBJ databases">
        <title>The Genome Sequence of Anopheles minimus MINIMUS1.</title>
        <authorList>
            <consortium name="The Broad Institute Genomics Platform"/>
            <person name="Neafsey D.E."/>
            <person name="Walton C."/>
            <person name="Walker B."/>
            <person name="Young S.K."/>
            <person name="Zeng Q."/>
            <person name="Gargeya S."/>
            <person name="Fitzgerald M."/>
            <person name="Haas B."/>
            <person name="Abouelleil A."/>
            <person name="Allen A.W."/>
            <person name="Alvarado L."/>
            <person name="Arachchi H.M."/>
            <person name="Berlin A.M."/>
            <person name="Chapman S.B."/>
            <person name="Gainer-Dewar J."/>
            <person name="Goldberg J."/>
            <person name="Griggs A."/>
            <person name="Gujja S."/>
            <person name="Hansen M."/>
            <person name="Howarth C."/>
            <person name="Imamovic A."/>
            <person name="Ireland A."/>
            <person name="Larimer J."/>
            <person name="McCowan C."/>
            <person name="Murphy C."/>
            <person name="Pearson M."/>
            <person name="Poon T.W."/>
            <person name="Priest M."/>
            <person name="Roberts A."/>
            <person name="Saif S."/>
            <person name="Shea T."/>
            <person name="Sisk P."/>
            <person name="Sykes S."/>
            <person name="Wortman J."/>
            <person name="Nusbaum C."/>
            <person name="Birren B."/>
        </authorList>
    </citation>
    <scope>NUCLEOTIDE SEQUENCE [LARGE SCALE GENOMIC DNA]</scope>
    <source>
        <strain evidence="2">MINIMUS1</strain>
    </source>
</reference>